<name>A0AAV4INC6_9GAST</name>
<gene>
    <name evidence="2" type="ORF">ElyMa_006678200</name>
</gene>
<comment type="caution">
    <text evidence="2">The sequence shown here is derived from an EMBL/GenBank/DDBJ whole genome shotgun (WGS) entry which is preliminary data.</text>
</comment>
<accession>A0AAV4INC6</accession>
<evidence type="ECO:0000313" key="2">
    <source>
        <dbReference type="EMBL" id="GFS11671.1"/>
    </source>
</evidence>
<reference evidence="2 3" key="1">
    <citation type="journal article" date="2021" name="Elife">
        <title>Chloroplast acquisition without the gene transfer in kleptoplastic sea slugs, Plakobranchus ocellatus.</title>
        <authorList>
            <person name="Maeda T."/>
            <person name="Takahashi S."/>
            <person name="Yoshida T."/>
            <person name="Shimamura S."/>
            <person name="Takaki Y."/>
            <person name="Nagai Y."/>
            <person name="Toyoda A."/>
            <person name="Suzuki Y."/>
            <person name="Arimoto A."/>
            <person name="Ishii H."/>
            <person name="Satoh N."/>
            <person name="Nishiyama T."/>
            <person name="Hasebe M."/>
            <person name="Maruyama T."/>
            <person name="Minagawa J."/>
            <person name="Obokata J."/>
            <person name="Shigenobu S."/>
        </authorList>
    </citation>
    <scope>NUCLEOTIDE SEQUENCE [LARGE SCALE GENOMIC DNA]</scope>
</reference>
<keyword evidence="3" id="KW-1185">Reference proteome</keyword>
<evidence type="ECO:0008006" key="4">
    <source>
        <dbReference type="Google" id="ProtNLM"/>
    </source>
</evidence>
<dbReference type="Proteomes" id="UP000762676">
    <property type="component" value="Unassembled WGS sequence"/>
</dbReference>
<feature type="compositionally biased region" description="Basic and acidic residues" evidence="1">
    <location>
        <begin position="66"/>
        <end position="80"/>
    </location>
</feature>
<feature type="region of interest" description="Disordered" evidence="1">
    <location>
        <begin position="1"/>
        <end position="80"/>
    </location>
</feature>
<evidence type="ECO:0000256" key="1">
    <source>
        <dbReference type="SAM" id="MobiDB-lite"/>
    </source>
</evidence>
<proteinExistence type="predicted"/>
<evidence type="ECO:0000313" key="3">
    <source>
        <dbReference type="Proteomes" id="UP000762676"/>
    </source>
</evidence>
<protein>
    <recommendedName>
        <fullName evidence="4">CTNNB1 binding N-teminal domain-containing protein</fullName>
    </recommendedName>
</protein>
<dbReference type="EMBL" id="BMAT01013380">
    <property type="protein sequence ID" value="GFS11671.1"/>
    <property type="molecule type" value="Genomic_DNA"/>
</dbReference>
<organism evidence="2 3">
    <name type="scientific">Elysia marginata</name>
    <dbReference type="NCBI Taxonomy" id="1093978"/>
    <lineage>
        <taxon>Eukaryota</taxon>
        <taxon>Metazoa</taxon>
        <taxon>Spiralia</taxon>
        <taxon>Lophotrochozoa</taxon>
        <taxon>Mollusca</taxon>
        <taxon>Gastropoda</taxon>
        <taxon>Heterobranchia</taxon>
        <taxon>Euthyneura</taxon>
        <taxon>Panpulmonata</taxon>
        <taxon>Sacoglossa</taxon>
        <taxon>Placobranchoidea</taxon>
        <taxon>Plakobranchidae</taxon>
        <taxon>Elysia</taxon>
    </lineage>
</organism>
<feature type="compositionally biased region" description="Polar residues" evidence="1">
    <location>
        <begin position="33"/>
        <end position="62"/>
    </location>
</feature>
<sequence length="80" mass="8735">MQETTLFSREEIEMDNMAERSTTLPESPEEGGKNNSESNGLGLQNGSAVVKSNGSSSHTNGTVIPYRDKLESDKEENGRM</sequence>
<dbReference type="AlphaFoldDB" id="A0AAV4INC6"/>